<keyword evidence="2" id="KW-0472">Membrane</keyword>
<dbReference type="Proteomes" id="UP001301769">
    <property type="component" value="Unassembled WGS sequence"/>
</dbReference>
<organism evidence="3 4">
    <name type="scientific">Rhypophila decipiens</name>
    <dbReference type="NCBI Taxonomy" id="261697"/>
    <lineage>
        <taxon>Eukaryota</taxon>
        <taxon>Fungi</taxon>
        <taxon>Dikarya</taxon>
        <taxon>Ascomycota</taxon>
        <taxon>Pezizomycotina</taxon>
        <taxon>Sordariomycetes</taxon>
        <taxon>Sordariomycetidae</taxon>
        <taxon>Sordariales</taxon>
        <taxon>Naviculisporaceae</taxon>
        <taxon>Rhypophila</taxon>
    </lineage>
</organism>
<evidence type="ECO:0000256" key="2">
    <source>
        <dbReference type="SAM" id="Phobius"/>
    </source>
</evidence>
<evidence type="ECO:0008006" key="5">
    <source>
        <dbReference type="Google" id="ProtNLM"/>
    </source>
</evidence>
<dbReference type="EMBL" id="MU858154">
    <property type="protein sequence ID" value="KAK4211202.1"/>
    <property type="molecule type" value="Genomic_DNA"/>
</dbReference>
<feature type="transmembrane region" description="Helical" evidence="2">
    <location>
        <begin position="122"/>
        <end position="146"/>
    </location>
</feature>
<feature type="transmembrane region" description="Helical" evidence="2">
    <location>
        <begin position="158"/>
        <end position="177"/>
    </location>
</feature>
<feature type="transmembrane region" description="Helical" evidence="2">
    <location>
        <begin position="197"/>
        <end position="218"/>
    </location>
</feature>
<reference evidence="3" key="1">
    <citation type="journal article" date="2023" name="Mol. Phylogenet. Evol.">
        <title>Genome-scale phylogeny and comparative genomics of the fungal order Sordariales.</title>
        <authorList>
            <person name="Hensen N."/>
            <person name="Bonometti L."/>
            <person name="Westerberg I."/>
            <person name="Brannstrom I.O."/>
            <person name="Guillou S."/>
            <person name="Cros-Aarteil S."/>
            <person name="Calhoun S."/>
            <person name="Haridas S."/>
            <person name="Kuo A."/>
            <person name="Mondo S."/>
            <person name="Pangilinan J."/>
            <person name="Riley R."/>
            <person name="LaButti K."/>
            <person name="Andreopoulos B."/>
            <person name="Lipzen A."/>
            <person name="Chen C."/>
            <person name="Yan M."/>
            <person name="Daum C."/>
            <person name="Ng V."/>
            <person name="Clum A."/>
            <person name="Steindorff A."/>
            <person name="Ohm R.A."/>
            <person name="Martin F."/>
            <person name="Silar P."/>
            <person name="Natvig D.O."/>
            <person name="Lalanne C."/>
            <person name="Gautier V."/>
            <person name="Ament-Velasquez S.L."/>
            <person name="Kruys A."/>
            <person name="Hutchinson M.I."/>
            <person name="Powell A.J."/>
            <person name="Barry K."/>
            <person name="Miller A.N."/>
            <person name="Grigoriev I.V."/>
            <person name="Debuchy R."/>
            <person name="Gladieux P."/>
            <person name="Hiltunen Thoren M."/>
            <person name="Johannesson H."/>
        </authorList>
    </citation>
    <scope>NUCLEOTIDE SEQUENCE</scope>
    <source>
        <strain evidence="3">PSN293</strain>
    </source>
</reference>
<feature type="compositionally biased region" description="Polar residues" evidence="1">
    <location>
        <begin position="273"/>
        <end position="289"/>
    </location>
</feature>
<sequence length="424" mass="45797">MRQTLRSPAPQGSSISGHELRAARPAAPGNPIVESWLESIHPSPSTATTVTTTAAHDSLHHGSSPKYNFVSNGTHLLPNASDRDRRWLVIRSGLRATSLMFALTVMILIFCLNEYKFGLDPVWIPVLTLCSIAMLCNGLDLAVAAIRRGRGIPNNIHAFTDCSIAIGIAISVALVIVQIVDWGRQRFSSQYSGPYRIAVASILILTMAIHICLFFSYFNDVRPSRRSNEMHMPRIMVLPSGAAVMVATRSIPRNQAGSRPPPVEMNVLGPGSAPSSTNQAGRQQSMDSSRMAQPTILAISRIAPVINTGSPNTTPLTRPAPVFEGTWPLRQAVPRRKPVATQAIITGSAQTASPIQPQTMIIQARNQHGIPPPGSDYQPDEAELQRAARGEAQAQWIPPHLVALQRADNRPETSGGGSQSPEQV</sequence>
<keyword evidence="4" id="KW-1185">Reference proteome</keyword>
<feature type="region of interest" description="Disordered" evidence="1">
    <location>
        <begin position="252"/>
        <end position="289"/>
    </location>
</feature>
<keyword evidence="2" id="KW-1133">Transmembrane helix</keyword>
<feature type="region of interest" description="Disordered" evidence="1">
    <location>
        <begin position="367"/>
        <end position="424"/>
    </location>
</feature>
<keyword evidence="2" id="KW-0812">Transmembrane</keyword>
<reference evidence="3" key="2">
    <citation type="submission" date="2023-05" db="EMBL/GenBank/DDBJ databases">
        <authorList>
            <consortium name="Lawrence Berkeley National Laboratory"/>
            <person name="Steindorff A."/>
            <person name="Hensen N."/>
            <person name="Bonometti L."/>
            <person name="Westerberg I."/>
            <person name="Brannstrom I.O."/>
            <person name="Guillou S."/>
            <person name="Cros-Aarteil S."/>
            <person name="Calhoun S."/>
            <person name="Haridas S."/>
            <person name="Kuo A."/>
            <person name="Mondo S."/>
            <person name="Pangilinan J."/>
            <person name="Riley R."/>
            <person name="Labutti K."/>
            <person name="Andreopoulos B."/>
            <person name="Lipzen A."/>
            <person name="Chen C."/>
            <person name="Yanf M."/>
            <person name="Daum C."/>
            <person name="Ng V."/>
            <person name="Clum A."/>
            <person name="Ohm R."/>
            <person name="Martin F."/>
            <person name="Silar P."/>
            <person name="Natvig D."/>
            <person name="Lalanne C."/>
            <person name="Gautier V."/>
            <person name="Ament-Velasquez S.L."/>
            <person name="Kruys A."/>
            <person name="Hutchinson M.I."/>
            <person name="Powell A.J."/>
            <person name="Barry K."/>
            <person name="Miller A.N."/>
            <person name="Grigoriev I.V."/>
            <person name="Debuchy R."/>
            <person name="Gladieux P."/>
            <person name="Thoren M.H."/>
            <person name="Johannesson H."/>
        </authorList>
    </citation>
    <scope>NUCLEOTIDE SEQUENCE</scope>
    <source>
        <strain evidence="3">PSN293</strain>
    </source>
</reference>
<protein>
    <recommendedName>
        <fullName evidence="5">Transmembrane protein</fullName>
    </recommendedName>
</protein>
<evidence type="ECO:0000313" key="4">
    <source>
        <dbReference type="Proteomes" id="UP001301769"/>
    </source>
</evidence>
<evidence type="ECO:0000313" key="3">
    <source>
        <dbReference type="EMBL" id="KAK4211202.1"/>
    </source>
</evidence>
<feature type="transmembrane region" description="Helical" evidence="2">
    <location>
        <begin position="93"/>
        <end position="110"/>
    </location>
</feature>
<evidence type="ECO:0000256" key="1">
    <source>
        <dbReference type="SAM" id="MobiDB-lite"/>
    </source>
</evidence>
<accession>A0AAN6Y6V5</accession>
<gene>
    <name evidence="3" type="ORF">QBC37DRAFT_427321</name>
</gene>
<dbReference type="AlphaFoldDB" id="A0AAN6Y6V5"/>
<proteinExistence type="predicted"/>
<feature type="region of interest" description="Disordered" evidence="1">
    <location>
        <begin position="1"/>
        <end position="25"/>
    </location>
</feature>
<feature type="compositionally biased region" description="Polar residues" evidence="1">
    <location>
        <begin position="1"/>
        <end position="16"/>
    </location>
</feature>
<name>A0AAN6Y6V5_9PEZI</name>
<comment type="caution">
    <text evidence="3">The sequence shown here is derived from an EMBL/GenBank/DDBJ whole genome shotgun (WGS) entry which is preliminary data.</text>
</comment>